<dbReference type="RefSeq" id="WP_069404537.1">
    <property type="nucleotide sequence ID" value="NZ_MIGZ01000029.1"/>
</dbReference>
<keyword evidence="2" id="KW-1185">Reference proteome</keyword>
<dbReference type="InterPro" id="IPR023393">
    <property type="entry name" value="START-like_dom_sf"/>
</dbReference>
<protein>
    <recommendedName>
        <fullName evidence="3">Polyketide cyclase</fullName>
    </recommendedName>
</protein>
<dbReference type="EMBL" id="MIGZ01000029">
    <property type="protein sequence ID" value="ODQ94883.1"/>
    <property type="molecule type" value="Genomic_DNA"/>
</dbReference>
<dbReference type="AlphaFoldDB" id="A0A1E3RY91"/>
<evidence type="ECO:0000313" key="2">
    <source>
        <dbReference type="Proteomes" id="UP000094243"/>
    </source>
</evidence>
<name>A0A1E3RY91_9MYCO</name>
<evidence type="ECO:0000313" key="1">
    <source>
        <dbReference type="EMBL" id="ODQ94883.1"/>
    </source>
</evidence>
<dbReference type="Proteomes" id="UP000094243">
    <property type="component" value="Unassembled WGS sequence"/>
</dbReference>
<dbReference type="SUPFAM" id="SSF55961">
    <property type="entry name" value="Bet v1-like"/>
    <property type="match status" value="1"/>
</dbReference>
<gene>
    <name evidence="1" type="ORF">BHQ17_07230</name>
</gene>
<dbReference type="OrthoDB" id="7063435at2"/>
<organism evidence="1 2">
    <name type="scientific">Mycolicibacterium holsaticum</name>
    <dbReference type="NCBI Taxonomy" id="152142"/>
    <lineage>
        <taxon>Bacteria</taxon>
        <taxon>Bacillati</taxon>
        <taxon>Actinomycetota</taxon>
        <taxon>Actinomycetes</taxon>
        <taxon>Mycobacteriales</taxon>
        <taxon>Mycobacteriaceae</taxon>
        <taxon>Mycolicibacterium</taxon>
    </lineage>
</organism>
<comment type="caution">
    <text evidence="1">The sequence shown here is derived from an EMBL/GenBank/DDBJ whole genome shotgun (WGS) entry which is preliminary data.</text>
</comment>
<accession>A0A1E3RY91</accession>
<dbReference type="Gene3D" id="3.30.530.20">
    <property type="match status" value="1"/>
</dbReference>
<evidence type="ECO:0008006" key="3">
    <source>
        <dbReference type="Google" id="ProtNLM"/>
    </source>
</evidence>
<reference evidence="2" key="1">
    <citation type="submission" date="2016-09" db="EMBL/GenBank/DDBJ databases">
        <authorList>
            <person name="Greninger A.L."/>
            <person name="Jerome K.R."/>
            <person name="Mcnair B."/>
            <person name="Wallis C."/>
            <person name="Fang F."/>
        </authorList>
    </citation>
    <scope>NUCLEOTIDE SEQUENCE [LARGE SCALE GENOMIC DNA]</scope>
    <source>
        <strain evidence="2">M7</strain>
    </source>
</reference>
<sequence length="162" mass="18234">MIVERRSTVDAPLEQVWARIVTPEGINDELRPWMTMSMPRGAKSLTVETVPVGEPIGRCWLRLFGVIPFDYDKLMIAELWPGRGFSEASTMLSMRMWRHERTLEPAGEAKTVVHDRLTFELRAPLRPLAPVIAAGVNALFGHRHRRLARHFAGGSADPSLPV</sequence>
<proteinExistence type="predicted"/>